<dbReference type="GO" id="GO:0050661">
    <property type="term" value="F:NADP binding"/>
    <property type="evidence" value="ECO:0007669"/>
    <property type="project" value="InterPro"/>
</dbReference>
<name>A0A9E7JAX8_9LILI</name>
<comment type="similarity">
    <text evidence="1 6">Belongs to the FMO family.</text>
</comment>
<keyword evidence="4 6" id="KW-0560">Oxidoreductase</keyword>
<accession>A0A9E7JAX8</accession>
<dbReference type="GO" id="GO:0050660">
    <property type="term" value="F:flavin adenine dinucleotide binding"/>
    <property type="evidence" value="ECO:0007669"/>
    <property type="project" value="InterPro"/>
</dbReference>
<evidence type="ECO:0000256" key="6">
    <source>
        <dbReference type="RuleBase" id="RU361177"/>
    </source>
</evidence>
<protein>
    <recommendedName>
        <fullName evidence="6">Flavin-containing monooxygenase</fullName>
        <ecNumber evidence="6">1.-.-.-</ecNumber>
    </recommendedName>
</protein>
<dbReference type="GO" id="GO:0004499">
    <property type="term" value="F:N,N-dimethylaniline monooxygenase activity"/>
    <property type="evidence" value="ECO:0007669"/>
    <property type="project" value="InterPro"/>
</dbReference>
<comment type="catalytic activity">
    <reaction evidence="5">
        <text>indole-3-pyruvate + NADPH + O2 + H(+) = (indol-3-yl)acetate + CO2 + NADP(+) + H2O</text>
        <dbReference type="Rhea" id="RHEA:34331"/>
        <dbReference type="ChEBI" id="CHEBI:15377"/>
        <dbReference type="ChEBI" id="CHEBI:15378"/>
        <dbReference type="ChEBI" id="CHEBI:15379"/>
        <dbReference type="ChEBI" id="CHEBI:16526"/>
        <dbReference type="ChEBI" id="CHEBI:17640"/>
        <dbReference type="ChEBI" id="CHEBI:30854"/>
        <dbReference type="ChEBI" id="CHEBI:57783"/>
        <dbReference type="ChEBI" id="CHEBI:58349"/>
        <dbReference type="EC" id="1.14.13.168"/>
    </reaction>
</comment>
<dbReference type="GO" id="GO:0009851">
    <property type="term" value="P:auxin biosynthetic process"/>
    <property type="evidence" value="ECO:0007669"/>
    <property type="project" value="TreeGrafter"/>
</dbReference>
<evidence type="ECO:0000313" key="7">
    <source>
        <dbReference type="EMBL" id="URD73727.1"/>
    </source>
</evidence>
<dbReference type="Proteomes" id="UP001055439">
    <property type="component" value="Chromosome 1"/>
</dbReference>
<evidence type="ECO:0000256" key="2">
    <source>
        <dbReference type="ARBA" id="ARBA00022630"/>
    </source>
</evidence>
<dbReference type="EMBL" id="CP097502">
    <property type="protein sequence ID" value="URD73727.1"/>
    <property type="molecule type" value="Genomic_DNA"/>
</dbReference>
<dbReference type="OrthoDB" id="66881at2759"/>
<keyword evidence="2 6" id="KW-0285">Flavoprotein</keyword>
<dbReference type="InterPro" id="IPR020946">
    <property type="entry name" value="Flavin_mOase-like"/>
</dbReference>
<reference evidence="7" key="1">
    <citation type="submission" date="2022-05" db="EMBL/GenBank/DDBJ databases">
        <title>The Musa troglodytarum L. genome provides insights into the mechanism of non-climacteric behaviour and enrichment of carotenoids.</title>
        <authorList>
            <person name="Wang J."/>
        </authorList>
    </citation>
    <scope>NUCLEOTIDE SEQUENCE</scope>
    <source>
        <tissue evidence="7">Leaf</tissue>
    </source>
</reference>
<dbReference type="AlphaFoldDB" id="A0A9E7JAX8"/>
<dbReference type="PANTHER" id="PTHR43539:SF78">
    <property type="entry name" value="FLAVIN-CONTAINING MONOOXYGENASE"/>
    <property type="match status" value="1"/>
</dbReference>
<organism evidence="7 8">
    <name type="scientific">Musa troglodytarum</name>
    <name type="common">fe'i banana</name>
    <dbReference type="NCBI Taxonomy" id="320322"/>
    <lineage>
        <taxon>Eukaryota</taxon>
        <taxon>Viridiplantae</taxon>
        <taxon>Streptophyta</taxon>
        <taxon>Embryophyta</taxon>
        <taxon>Tracheophyta</taxon>
        <taxon>Spermatophyta</taxon>
        <taxon>Magnoliopsida</taxon>
        <taxon>Liliopsida</taxon>
        <taxon>Zingiberales</taxon>
        <taxon>Musaceae</taxon>
        <taxon>Musa</taxon>
    </lineage>
</organism>
<evidence type="ECO:0000256" key="5">
    <source>
        <dbReference type="ARBA" id="ARBA00047707"/>
    </source>
</evidence>
<dbReference type="Pfam" id="PF00743">
    <property type="entry name" value="FMO-like"/>
    <property type="match status" value="1"/>
</dbReference>
<keyword evidence="8" id="KW-1185">Reference proteome</keyword>
<dbReference type="PANTHER" id="PTHR43539">
    <property type="entry name" value="FLAVIN-BINDING MONOOXYGENASE-LIKE PROTEIN (AFU_ORTHOLOGUE AFUA_4G09220)"/>
    <property type="match status" value="1"/>
</dbReference>
<sequence>MERFGGRVVHTCAYKSGADFRGEKVLVVGCGNSGMEVSLDLFRHDARPHMVVRNTVHVLPREMLGWSTFVVTMALLRWLPLRLVDQFLCAMARLMFGDTDRLGLRRPKRGPMELKNLAGKTPVLDVGALALIRSGNIKKVMRGVKEVTRGGAKFVDGMEEQFDAIILATGYRSNVSSWLMDDGGLFTKEGMAKDPFPGGWKGEKGLYCVGFTRRGLLGASHDGLNIARDILLQWKKPSHHLAKQ</sequence>
<evidence type="ECO:0000256" key="1">
    <source>
        <dbReference type="ARBA" id="ARBA00009183"/>
    </source>
</evidence>
<evidence type="ECO:0000256" key="4">
    <source>
        <dbReference type="ARBA" id="ARBA00023002"/>
    </source>
</evidence>
<gene>
    <name evidence="7" type="ORF">MUK42_24299</name>
</gene>
<keyword evidence="6 7" id="KW-0503">Monooxygenase</keyword>
<evidence type="ECO:0000256" key="3">
    <source>
        <dbReference type="ARBA" id="ARBA00022827"/>
    </source>
</evidence>
<dbReference type="Gene3D" id="3.50.50.60">
    <property type="entry name" value="FAD/NAD(P)-binding domain"/>
    <property type="match status" value="1"/>
</dbReference>
<dbReference type="SUPFAM" id="SSF51971">
    <property type="entry name" value="Nucleotide-binding domain"/>
    <property type="match status" value="1"/>
</dbReference>
<dbReference type="GO" id="GO:0103075">
    <property type="term" value="F:indole-3-pyruvate monooxygenase activity"/>
    <property type="evidence" value="ECO:0007669"/>
    <property type="project" value="UniProtKB-EC"/>
</dbReference>
<comment type="cofactor">
    <cofactor evidence="6">
        <name>FAD</name>
        <dbReference type="ChEBI" id="CHEBI:57692"/>
    </cofactor>
</comment>
<proteinExistence type="inferred from homology"/>
<dbReference type="SUPFAM" id="SSF51905">
    <property type="entry name" value="FAD/NAD(P)-binding domain"/>
    <property type="match status" value="1"/>
</dbReference>
<dbReference type="InterPro" id="IPR050982">
    <property type="entry name" value="Auxin_biosynth/cation_transpt"/>
</dbReference>
<dbReference type="EC" id="1.-.-.-" evidence="6"/>
<evidence type="ECO:0000313" key="8">
    <source>
        <dbReference type="Proteomes" id="UP001055439"/>
    </source>
</evidence>
<keyword evidence="3 6" id="KW-0274">FAD</keyword>
<dbReference type="InterPro" id="IPR036188">
    <property type="entry name" value="FAD/NAD-bd_sf"/>
</dbReference>